<dbReference type="AlphaFoldDB" id="S2DTK3"/>
<evidence type="ECO:0000313" key="4">
    <source>
        <dbReference type="Proteomes" id="UP000006073"/>
    </source>
</evidence>
<comment type="caution">
    <text evidence="3">The sequence shown here is derived from an EMBL/GenBank/DDBJ whole genome shotgun (WGS) entry which is preliminary data.</text>
</comment>
<dbReference type="EMBL" id="ALWO02000037">
    <property type="protein sequence ID" value="EOZ95426.1"/>
    <property type="molecule type" value="Genomic_DNA"/>
</dbReference>
<reference evidence="3 4" key="1">
    <citation type="journal article" date="2013" name="Genome Announc.">
        <title>Draft Genome Sequence of Indibacter alkaliphilus Strain LW1T, Isolated from Lonar Lake, a Haloalkaline Lake in the Buldana District of Maharashtra, India.</title>
        <authorList>
            <person name="Singh A."/>
            <person name="Kumar Jangir P."/>
            <person name="Sharma R."/>
            <person name="Singh A."/>
            <person name="Kumar Pinnaka A."/>
            <person name="Shivaji S."/>
        </authorList>
    </citation>
    <scope>NUCLEOTIDE SEQUENCE [LARGE SCALE GENOMIC DNA]</scope>
    <source>
        <strain evidence="4">CCUG 57479 / KCTC 22604 / LW1</strain>
    </source>
</reference>
<keyword evidence="2" id="KW-0732">Signal</keyword>
<accession>S2DTK3</accession>
<name>S2DTK3_INDAL</name>
<proteinExistence type="predicted"/>
<dbReference type="PROSITE" id="PS51257">
    <property type="entry name" value="PROKAR_LIPOPROTEIN"/>
    <property type="match status" value="1"/>
</dbReference>
<evidence type="ECO:0000313" key="3">
    <source>
        <dbReference type="EMBL" id="EOZ95426.1"/>
    </source>
</evidence>
<feature type="signal peptide" evidence="2">
    <location>
        <begin position="1"/>
        <end position="22"/>
    </location>
</feature>
<protein>
    <submittedName>
        <fullName evidence="3">Uncharacterized protein</fullName>
    </submittedName>
</protein>
<organism evidence="3 4">
    <name type="scientific">Indibacter alkaliphilus (strain CCUG 57479 / KCTC 22604 / LW1)</name>
    <dbReference type="NCBI Taxonomy" id="1189612"/>
    <lineage>
        <taxon>Bacteria</taxon>
        <taxon>Pseudomonadati</taxon>
        <taxon>Bacteroidota</taxon>
        <taxon>Cytophagia</taxon>
        <taxon>Cytophagales</taxon>
        <taxon>Cyclobacteriaceae</taxon>
    </lineage>
</organism>
<evidence type="ECO:0000256" key="2">
    <source>
        <dbReference type="SAM" id="SignalP"/>
    </source>
</evidence>
<sequence>MKSKRLSVYGLLIFVLIGSCMSGLNDDSDLTDPGDEAVFLLIDEDSIDNGLGPNDFSETDVNDDLASVGLRQQLRFFADNVGQTIDLYSGQVGDEAWFALTKAPNTWINAGPTGNGIENLLAPGPGLGSPNIDDDREVLLDEIPNVIPLRATGLKMLIGKKVLALVYDSDISINYSPIEGNLKGDNLGLIAFEILDARDRLDASSSSLPILSIRILNANAVREGKKVLFANPPIPQSSSEPFDNRVPAQVNSPEFIPAN</sequence>
<dbReference type="eggNOG" id="ENOG502ZC23">
    <property type="taxonomic scope" value="Bacteria"/>
</dbReference>
<dbReference type="Proteomes" id="UP000006073">
    <property type="component" value="Unassembled WGS sequence"/>
</dbReference>
<dbReference type="RefSeq" id="WP_009035795.1">
    <property type="nucleotide sequence ID" value="NZ_ALWO02000037.1"/>
</dbReference>
<feature type="region of interest" description="Disordered" evidence="1">
    <location>
        <begin position="238"/>
        <end position="259"/>
    </location>
</feature>
<dbReference type="OrthoDB" id="1442058at2"/>
<keyword evidence="4" id="KW-1185">Reference proteome</keyword>
<gene>
    <name evidence="3" type="ORF">A33Q_2788</name>
</gene>
<evidence type="ECO:0000256" key="1">
    <source>
        <dbReference type="SAM" id="MobiDB-lite"/>
    </source>
</evidence>
<feature type="chain" id="PRO_5004496443" evidence="2">
    <location>
        <begin position="23"/>
        <end position="259"/>
    </location>
</feature>